<evidence type="ECO:0000313" key="3">
    <source>
        <dbReference type="Proteomes" id="UP000280881"/>
    </source>
</evidence>
<dbReference type="EMBL" id="RBIE01000001">
    <property type="protein sequence ID" value="RKQ63246.1"/>
    <property type="molecule type" value="Genomic_DNA"/>
</dbReference>
<proteinExistence type="predicted"/>
<accession>A0A420W7F4</accession>
<dbReference type="OrthoDB" id="10021541at2"/>
<protein>
    <submittedName>
        <fullName evidence="2">Uncharacterized protein</fullName>
    </submittedName>
</protein>
<dbReference type="AlphaFoldDB" id="A0A420W7F4"/>
<keyword evidence="3" id="KW-1185">Reference proteome</keyword>
<evidence type="ECO:0000256" key="1">
    <source>
        <dbReference type="SAM" id="MobiDB-lite"/>
    </source>
</evidence>
<feature type="region of interest" description="Disordered" evidence="1">
    <location>
        <begin position="474"/>
        <end position="503"/>
    </location>
</feature>
<reference evidence="2 3" key="1">
    <citation type="submission" date="2018-10" db="EMBL/GenBank/DDBJ databases">
        <title>Genomic Encyclopedia of Type Strains, Phase IV (KMG-IV): sequencing the most valuable type-strain genomes for metagenomic binning, comparative biology and taxonomic classification.</title>
        <authorList>
            <person name="Goeker M."/>
        </authorList>
    </citation>
    <scope>NUCLEOTIDE SEQUENCE [LARGE SCALE GENOMIC DNA]</scope>
    <source>
        <strain evidence="2 3">DSM 15521</strain>
    </source>
</reference>
<gene>
    <name evidence="2" type="ORF">C7457_0109</name>
</gene>
<dbReference type="Proteomes" id="UP000280881">
    <property type="component" value="Unassembled WGS sequence"/>
</dbReference>
<sequence>MVLLDLLLGFNSSLKGKGDFLEENKVGFSSKVSDFQFLFLKELSNLKSSEISFFNMKESPNLLKKSVSLGLKDLYLGIEEAKGKVEKNKKVDIKFANLLPFSNIKGDVLMEKNKTPFRLGKKKVDKTDKTFDLNSKRNYYRKSKPLFIFNFRRTSIRILSNAKSFYGLKNVVRESQKDKRIDEKVFFKPGKRRKKGQVLSSIKLQSFLVGFPSLGGMVPRKSVIPKVIDSNENLKNNSKTETDLKSKNLGNFNKLSLLKGKDKAYFPVSVKELNKSESDGISYVTKKFQINSSDRLKVEKFDLANQKQNEKVTVPSNHDLDFKIEDDISLLTERKGRKFIESKFPSNGKELINKQNIKDSEKSLNSEILLQQKVKVQLELESKKEKVRSSKLNKGKLEKILIHSNSKLLSNLGSERFSKVEDQVTQSDIASSVMTSNTGNFETVTKLKLQLPEVKLEGVSHYREYGKTVVSLLSPQEQSGHGSSDFRDGFSSSDSFENRKNELPVPKHVNSSFQNLVIRNEDMAMRLSFNRAGILNLSLRLSESYTLEPSLIEDIRSIIRSSGFTPGKVYLKVKSKGEAKERTTELKV</sequence>
<evidence type="ECO:0000313" key="2">
    <source>
        <dbReference type="EMBL" id="RKQ63246.1"/>
    </source>
</evidence>
<feature type="compositionally biased region" description="Low complexity" evidence="1">
    <location>
        <begin position="479"/>
        <end position="495"/>
    </location>
</feature>
<comment type="caution">
    <text evidence="2">The sequence shown here is derived from an EMBL/GenBank/DDBJ whole genome shotgun (WGS) entry which is preliminary data.</text>
</comment>
<organism evidence="2 3">
    <name type="scientific">Thermovibrio guaymasensis</name>
    <dbReference type="NCBI Taxonomy" id="240167"/>
    <lineage>
        <taxon>Bacteria</taxon>
        <taxon>Pseudomonadati</taxon>
        <taxon>Aquificota</taxon>
        <taxon>Aquificia</taxon>
        <taxon>Desulfurobacteriales</taxon>
        <taxon>Desulfurobacteriaceae</taxon>
        <taxon>Thermovibrio</taxon>
    </lineage>
</organism>
<name>A0A420W7F4_9BACT</name>
<dbReference type="RefSeq" id="WP_121169453.1">
    <property type="nucleotide sequence ID" value="NZ_RBIE01000001.1"/>
</dbReference>